<accession>A0ABS2EKP5</accession>
<keyword evidence="2" id="KW-1185">Reference proteome</keyword>
<name>A0ABS2EKP5_9FIRM</name>
<organism evidence="1 2">
    <name type="scientific">Drancourtella massiliensis</name>
    <dbReference type="NCBI Taxonomy" id="1632013"/>
    <lineage>
        <taxon>Bacteria</taxon>
        <taxon>Bacillati</taxon>
        <taxon>Bacillota</taxon>
        <taxon>Clostridia</taxon>
        <taxon>Eubacteriales</taxon>
        <taxon>Oscillospiraceae</taxon>
        <taxon>Drancourtella</taxon>
    </lineage>
</organism>
<comment type="caution">
    <text evidence="1">The sequence shown here is derived from an EMBL/GenBank/DDBJ whole genome shotgun (WGS) entry which is preliminary data.</text>
</comment>
<evidence type="ECO:0000313" key="1">
    <source>
        <dbReference type="EMBL" id="MBM6745207.1"/>
    </source>
</evidence>
<protein>
    <submittedName>
        <fullName evidence="1">Uncharacterized protein</fullName>
    </submittedName>
</protein>
<dbReference type="EMBL" id="JACJKH010000027">
    <property type="protein sequence ID" value="MBM6745207.1"/>
    <property type="molecule type" value="Genomic_DNA"/>
</dbReference>
<proteinExistence type="predicted"/>
<reference evidence="1 2" key="1">
    <citation type="journal article" date="2021" name="Sci. Rep.">
        <title>The distribution of antibiotic resistance genes in chicken gut microbiota commensals.</title>
        <authorList>
            <person name="Juricova H."/>
            <person name="Matiasovicova J."/>
            <person name="Kubasova T."/>
            <person name="Cejkova D."/>
            <person name="Rychlik I."/>
        </authorList>
    </citation>
    <scope>NUCLEOTIDE SEQUENCE [LARGE SCALE GENOMIC DNA]</scope>
    <source>
        <strain evidence="1 2">An770</strain>
    </source>
</reference>
<evidence type="ECO:0000313" key="2">
    <source>
        <dbReference type="Proteomes" id="UP000775686"/>
    </source>
</evidence>
<dbReference type="Proteomes" id="UP000775686">
    <property type="component" value="Unassembled WGS sequence"/>
</dbReference>
<sequence>MADQKINALPTKTAPVTGDKCLMSGAAEEYLIDYDKLATAILNKLTSKTFTLDQGTKTLIAAINELNSKILYKVMTYAKVVGFANAKEIKITISGLNLLYGSILVCTNQNSMDYIAVSGKDNIEIKHMSSDNINTTCVYDEASKTLSIKFITAYYHGFAIVGGTLANDDANIYQA</sequence>
<gene>
    <name evidence="1" type="ORF">H6A32_13025</name>
</gene>
<dbReference type="RefSeq" id="WP_204864527.1">
    <property type="nucleotide sequence ID" value="NZ_JACJKH010000027.1"/>
</dbReference>